<evidence type="ECO:0000259" key="1">
    <source>
        <dbReference type="Pfam" id="PF05229"/>
    </source>
</evidence>
<dbReference type="PANTHER" id="PTHR37089">
    <property type="entry name" value="PROTEIN U-RELATED"/>
    <property type="match status" value="1"/>
</dbReference>
<accession>A0A9E9LSU8</accession>
<evidence type="ECO:0000313" key="3">
    <source>
        <dbReference type="Proteomes" id="UP001156215"/>
    </source>
</evidence>
<dbReference type="EMBL" id="CP098242">
    <property type="protein sequence ID" value="WAW09005.1"/>
    <property type="molecule type" value="Genomic_DNA"/>
</dbReference>
<protein>
    <submittedName>
        <fullName evidence="2">Spore coat U domain-containing protein</fullName>
    </submittedName>
</protein>
<dbReference type="InterPro" id="IPR007893">
    <property type="entry name" value="Spore_coat_U/FanG"/>
</dbReference>
<keyword evidence="3" id="KW-1185">Reference proteome</keyword>
<proteinExistence type="predicted"/>
<name>A0A9E9LSU8_9BURK</name>
<dbReference type="Proteomes" id="UP001156215">
    <property type="component" value="Chromosome"/>
</dbReference>
<gene>
    <name evidence="2" type="ORF">NB640_06825</name>
</gene>
<dbReference type="AlphaFoldDB" id="A0A9E9LSU8"/>
<sequence>MSSSPSGCPFGVQATIQNGCLVSPSGGTVPFGQIDFGSHPSLSSATYTTSLVSNTSYTLNCTPNMTISMSLDGGQHYGSGRRVQLSSGVTLPYSLYSDAAFQNPILVNQGMNFTITGTGNNITLPVYGRIVLPGNAPAGTYTDMVAVTLTW</sequence>
<dbReference type="InterPro" id="IPR053167">
    <property type="entry name" value="Spore_coat_component"/>
</dbReference>
<reference evidence="2" key="1">
    <citation type="journal article" date="2022" name="Front. Microbiol.">
        <title>New perspectives on an old grouping: The genomic and phenotypic variability of Oxalobacter formigenes and the implications for calcium oxalate stone prevention.</title>
        <authorList>
            <person name="Chmiel J.A."/>
            <person name="Carr C."/>
            <person name="Stuivenberg G.A."/>
            <person name="Venema R."/>
            <person name="Chanyi R.M."/>
            <person name="Al K.F."/>
            <person name="Giguere D."/>
            <person name="Say H."/>
            <person name="Akouris P.P."/>
            <person name="Dominguez Romero S.A."/>
            <person name="Kwong A."/>
            <person name="Tai V."/>
            <person name="Koval S.F."/>
            <person name="Razvi H."/>
            <person name="Bjazevic J."/>
            <person name="Burton J.P."/>
        </authorList>
    </citation>
    <scope>NUCLEOTIDE SEQUENCE</scope>
    <source>
        <strain evidence="2">WoOx3</strain>
    </source>
</reference>
<evidence type="ECO:0000313" key="2">
    <source>
        <dbReference type="EMBL" id="WAW09005.1"/>
    </source>
</evidence>
<dbReference type="RefSeq" id="WP_269307998.1">
    <property type="nucleotide sequence ID" value="NZ_CP098242.1"/>
</dbReference>
<dbReference type="SMART" id="SM00972">
    <property type="entry name" value="SCPU"/>
    <property type="match status" value="1"/>
</dbReference>
<dbReference type="SUPFAM" id="SSF49401">
    <property type="entry name" value="Bacterial adhesins"/>
    <property type="match status" value="1"/>
</dbReference>
<organism evidence="2 3">
    <name type="scientific">Oxalobacter vibrioformis</name>
    <dbReference type="NCBI Taxonomy" id="933080"/>
    <lineage>
        <taxon>Bacteria</taxon>
        <taxon>Pseudomonadati</taxon>
        <taxon>Pseudomonadota</taxon>
        <taxon>Betaproteobacteria</taxon>
        <taxon>Burkholderiales</taxon>
        <taxon>Oxalobacteraceae</taxon>
        <taxon>Oxalobacter</taxon>
    </lineage>
</organism>
<dbReference type="KEGG" id="ovb:NB640_06825"/>
<feature type="domain" description="Spore coat protein U/FanG" evidence="1">
    <location>
        <begin position="10"/>
        <end position="148"/>
    </location>
</feature>
<dbReference type="Pfam" id="PF05229">
    <property type="entry name" value="SCPU"/>
    <property type="match status" value="1"/>
</dbReference>
<dbReference type="InterPro" id="IPR008966">
    <property type="entry name" value="Adhesion_dom_sf"/>
</dbReference>